<dbReference type="AlphaFoldDB" id="A0A4Y1QT89"/>
<proteinExistence type="predicted"/>
<name>A0A4Y1QT89_PRUDU</name>
<dbReference type="EMBL" id="AP019297">
    <property type="protein sequence ID" value="BBG95080.1"/>
    <property type="molecule type" value="Genomic_DNA"/>
</dbReference>
<accession>A0A4Y1QT89</accession>
<evidence type="ECO:0000313" key="1">
    <source>
        <dbReference type="EMBL" id="BBG95080.1"/>
    </source>
</evidence>
<gene>
    <name evidence="1" type="ORF">Prudu_003534</name>
</gene>
<organism evidence="1">
    <name type="scientific">Prunus dulcis</name>
    <name type="common">Almond</name>
    <name type="synonym">Amygdalus dulcis</name>
    <dbReference type="NCBI Taxonomy" id="3755"/>
    <lineage>
        <taxon>Eukaryota</taxon>
        <taxon>Viridiplantae</taxon>
        <taxon>Streptophyta</taxon>
        <taxon>Embryophyta</taxon>
        <taxon>Tracheophyta</taxon>
        <taxon>Spermatophyta</taxon>
        <taxon>Magnoliopsida</taxon>
        <taxon>eudicotyledons</taxon>
        <taxon>Gunneridae</taxon>
        <taxon>Pentapetalae</taxon>
        <taxon>rosids</taxon>
        <taxon>fabids</taxon>
        <taxon>Rosales</taxon>
        <taxon>Rosaceae</taxon>
        <taxon>Amygdaloideae</taxon>
        <taxon>Amygdaleae</taxon>
        <taxon>Prunus</taxon>
    </lineage>
</organism>
<sequence length="82" mass="9789">MTLNYLIAQYPKRIPGTIDYKVECNNNKLSGQLDQIVEKRRKECDREAKDFLPKALLLFYKWSYGRRSKELPRARKVQAREV</sequence>
<protein>
    <submittedName>
        <fullName evidence="1">Cytochrome P450, family 81, subfamily D, polypeptide 6</fullName>
    </submittedName>
</protein>
<reference evidence="1" key="1">
    <citation type="journal article" date="2019" name="Science">
        <title>Mutation of a bHLH transcription factor allowed almond domestication.</title>
        <authorList>
            <person name="Sanchez-Perez R."/>
            <person name="Pavan S."/>
            <person name="Mazzeo R."/>
            <person name="Moldovan C."/>
            <person name="Aiese Cigliano R."/>
            <person name="Del Cueto J."/>
            <person name="Ricciardi F."/>
            <person name="Lotti C."/>
            <person name="Ricciardi L."/>
            <person name="Dicenta F."/>
            <person name="Lopez-Marques R.L."/>
            <person name="Lindberg Moller B."/>
        </authorList>
    </citation>
    <scope>NUCLEOTIDE SEQUENCE</scope>
</reference>